<protein>
    <submittedName>
        <fullName evidence="1">Uncharacterized protein</fullName>
    </submittedName>
</protein>
<dbReference type="EMBL" id="GBXM01022632">
    <property type="protein sequence ID" value="JAH85945.1"/>
    <property type="molecule type" value="Transcribed_RNA"/>
</dbReference>
<organism evidence="1">
    <name type="scientific">Anguilla anguilla</name>
    <name type="common">European freshwater eel</name>
    <name type="synonym">Muraena anguilla</name>
    <dbReference type="NCBI Taxonomy" id="7936"/>
    <lineage>
        <taxon>Eukaryota</taxon>
        <taxon>Metazoa</taxon>
        <taxon>Chordata</taxon>
        <taxon>Craniata</taxon>
        <taxon>Vertebrata</taxon>
        <taxon>Euteleostomi</taxon>
        <taxon>Actinopterygii</taxon>
        <taxon>Neopterygii</taxon>
        <taxon>Teleostei</taxon>
        <taxon>Anguilliformes</taxon>
        <taxon>Anguillidae</taxon>
        <taxon>Anguilla</taxon>
    </lineage>
</organism>
<proteinExistence type="predicted"/>
<dbReference type="AlphaFoldDB" id="A0A0E9W8P1"/>
<sequence>MKRCSQCLTAESHTWSYTDILQHRSNKQPHQ</sequence>
<evidence type="ECO:0000313" key="1">
    <source>
        <dbReference type="EMBL" id="JAH85945.1"/>
    </source>
</evidence>
<accession>A0A0E9W8P1</accession>
<reference evidence="1" key="2">
    <citation type="journal article" date="2015" name="Fish Shellfish Immunol.">
        <title>Early steps in the European eel (Anguilla anguilla)-Vibrio vulnificus interaction in the gills: Role of the RtxA13 toxin.</title>
        <authorList>
            <person name="Callol A."/>
            <person name="Pajuelo D."/>
            <person name="Ebbesson L."/>
            <person name="Teles M."/>
            <person name="MacKenzie S."/>
            <person name="Amaro C."/>
        </authorList>
    </citation>
    <scope>NUCLEOTIDE SEQUENCE</scope>
</reference>
<reference evidence="1" key="1">
    <citation type="submission" date="2014-11" db="EMBL/GenBank/DDBJ databases">
        <authorList>
            <person name="Amaro Gonzalez C."/>
        </authorList>
    </citation>
    <scope>NUCLEOTIDE SEQUENCE</scope>
</reference>
<name>A0A0E9W8P1_ANGAN</name>